<reference evidence="2" key="1">
    <citation type="journal article" date="2020" name="Nature">
        <title>Giant virus diversity and host interactions through global metagenomics.</title>
        <authorList>
            <person name="Schulz F."/>
            <person name="Roux S."/>
            <person name="Paez-Espino D."/>
            <person name="Jungbluth S."/>
            <person name="Walsh D.A."/>
            <person name="Denef V.J."/>
            <person name="McMahon K.D."/>
            <person name="Konstantinidis K.T."/>
            <person name="Eloe-Fadrosh E.A."/>
            <person name="Kyrpides N.C."/>
            <person name="Woyke T."/>
        </authorList>
    </citation>
    <scope>NUCLEOTIDE SEQUENCE</scope>
    <source>
        <strain evidence="2">GVMAG-M-3300023184-68</strain>
    </source>
</reference>
<sequence length="114" mass="13393">MSSTTAHFQAKRSDNKEQVVGIAFMDSMVFDTGYATSRGIKPWEKARLENQQQRQRNQEFFQKQQKKNAWVEDTAKKNKQEREEEERKVIAQRLWDAEHPFAGFVPSGIDAWDD</sequence>
<dbReference type="AlphaFoldDB" id="A0A6C0IBQ9"/>
<feature type="compositionally biased region" description="Low complexity" evidence="1">
    <location>
        <begin position="49"/>
        <end position="63"/>
    </location>
</feature>
<accession>A0A6C0IBQ9</accession>
<feature type="compositionally biased region" description="Basic and acidic residues" evidence="1">
    <location>
        <begin position="69"/>
        <end position="86"/>
    </location>
</feature>
<organism evidence="2">
    <name type="scientific">viral metagenome</name>
    <dbReference type="NCBI Taxonomy" id="1070528"/>
    <lineage>
        <taxon>unclassified sequences</taxon>
        <taxon>metagenomes</taxon>
        <taxon>organismal metagenomes</taxon>
    </lineage>
</organism>
<feature type="region of interest" description="Disordered" evidence="1">
    <location>
        <begin position="48"/>
        <end position="86"/>
    </location>
</feature>
<dbReference type="EMBL" id="MN740154">
    <property type="protein sequence ID" value="QHT90458.1"/>
    <property type="molecule type" value="Genomic_DNA"/>
</dbReference>
<name>A0A6C0IBQ9_9ZZZZ</name>
<proteinExistence type="predicted"/>
<protein>
    <submittedName>
        <fullName evidence="2">Uncharacterized protein</fullName>
    </submittedName>
</protein>
<evidence type="ECO:0000313" key="2">
    <source>
        <dbReference type="EMBL" id="QHT90458.1"/>
    </source>
</evidence>
<evidence type="ECO:0000256" key="1">
    <source>
        <dbReference type="SAM" id="MobiDB-lite"/>
    </source>
</evidence>